<name>A0A9P6SXN0_9FUNG</name>
<accession>A0A9P6SXN0</accession>
<dbReference type="AlphaFoldDB" id="A0A9P6SXN0"/>
<gene>
    <name evidence="2" type="ORF">BGZ80_001584</name>
</gene>
<evidence type="ECO:0000256" key="1">
    <source>
        <dbReference type="SAM" id="MobiDB-lite"/>
    </source>
</evidence>
<keyword evidence="3" id="KW-1185">Reference proteome</keyword>
<dbReference type="Proteomes" id="UP000703661">
    <property type="component" value="Unassembled WGS sequence"/>
</dbReference>
<organism evidence="2 3">
    <name type="scientific">Entomortierella chlamydospora</name>
    <dbReference type="NCBI Taxonomy" id="101097"/>
    <lineage>
        <taxon>Eukaryota</taxon>
        <taxon>Fungi</taxon>
        <taxon>Fungi incertae sedis</taxon>
        <taxon>Mucoromycota</taxon>
        <taxon>Mortierellomycotina</taxon>
        <taxon>Mortierellomycetes</taxon>
        <taxon>Mortierellales</taxon>
        <taxon>Mortierellaceae</taxon>
        <taxon>Entomortierella</taxon>
    </lineage>
</organism>
<feature type="region of interest" description="Disordered" evidence="1">
    <location>
        <begin position="367"/>
        <end position="389"/>
    </location>
</feature>
<reference evidence="2" key="1">
    <citation type="journal article" date="2020" name="Fungal Divers.">
        <title>Resolving the Mortierellaceae phylogeny through synthesis of multi-gene phylogenetics and phylogenomics.</title>
        <authorList>
            <person name="Vandepol N."/>
            <person name="Liber J."/>
            <person name="Desiro A."/>
            <person name="Na H."/>
            <person name="Kennedy M."/>
            <person name="Barry K."/>
            <person name="Grigoriev I.V."/>
            <person name="Miller A.N."/>
            <person name="O'Donnell K."/>
            <person name="Stajich J.E."/>
            <person name="Bonito G."/>
        </authorList>
    </citation>
    <scope>NUCLEOTIDE SEQUENCE</scope>
    <source>
        <strain evidence="2">NRRL 2769</strain>
    </source>
</reference>
<sequence length="557" mass="63619">MRLSTALLLVTDGIENAAYFQKGLSPLEYKAQDYFRSFRDKRSAHRTWSSVVIPRLIASKHEGLHQAGINLQKQWSKKSFQNELRKFWRQQDVITNSVQQHQTRILEHSYKDLCNNLESREAQFLGSTMTSTSHCEGLTGKNKAAVDGPIPVPAEETDNVEIEEDIEQASEEDVEQASEEDNDDNDDLLTFTSEDYRLFAEKYINIKDKDKFLLPSGRKLEEVLFSVGMTKKKHHLIHSFIIDVDDHDIECIFDSSDWESIVEEAEQQTCIADADVVTLLDSFKEMNSMKKIMERLSERHPRLGGSYVHSQDYDIKLDLYLFQPSIFSMEGLLEYFWRSNVWGVIDTLFYDTPNLLMVGGEGCGIESTQRRNQQQNKDNRKTSGSKSDGYLREFGANKADWMTIEGAKNWDPYCKKYKTESAWKLGRQLHDIFRARTTGMDQKKVLEFRTFGIVFGGILGGAATILRRRRPITLASSVRNFSHNIAILEVLLLLKSEIVRSIEMCTESPDAQTLFAGTSCTRHLQDGQDRATGSVPNAHRSPTKPTKKLKPIEAMTP</sequence>
<evidence type="ECO:0000313" key="2">
    <source>
        <dbReference type="EMBL" id="KAG0010333.1"/>
    </source>
</evidence>
<feature type="region of interest" description="Disordered" evidence="1">
    <location>
        <begin position="525"/>
        <end position="557"/>
    </location>
</feature>
<dbReference type="EMBL" id="JAAAID010001363">
    <property type="protein sequence ID" value="KAG0010333.1"/>
    <property type="molecule type" value="Genomic_DNA"/>
</dbReference>
<protein>
    <submittedName>
        <fullName evidence="2">Uncharacterized protein</fullName>
    </submittedName>
</protein>
<feature type="region of interest" description="Disordered" evidence="1">
    <location>
        <begin position="166"/>
        <end position="187"/>
    </location>
</feature>
<comment type="caution">
    <text evidence="2">The sequence shown here is derived from an EMBL/GenBank/DDBJ whole genome shotgun (WGS) entry which is preliminary data.</text>
</comment>
<proteinExistence type="predicted"/>
<evidence type="ECO:0000313" key="3">
    <source>
        <dbReference type="Proteomes" id="UP000703661"/>
    </source>
</evidence>